<feature type="compositionally biased region" description="Basic and acidic residues" evidence="5">
    <location>
        <begin position="3396"/>
        <end position="3421"/>
    </location>
</feature>
<feature type="compositionally biased region" description="Basic residues" evidence="5">
    <location>
        <begin position="4337"/>
        <end position="4356"/>
    </location>
</feature>
<feature type="region of interest" description="Disordered" evidence="5">
    <location>
        <begin position="3864"/>
        <end position="4131"/>
    </location>
</feature>
<feature type="compositionally biased region" description="Basic and acidic residues" evidence="5">
    <location>
        <begin position="3905"/>
        <end position="3925"/>
    </location>
</feature>
<dbReference type="CDD" id="cd19531">
    <property type="entry name" value="LCL_NRPS-like"/>
    <property type="match status" value="1"/>
</dbReference>
<feature type="domain" description="Carrier" evidence="6">
    <location>
        <begin position="981"/>
        <end position="1055"/>
    </location>
</feature>
<dbReference type="InterPro" id="IPR023213">
    <property type="entry name" value="CAT-like_dom_sf"/>
</dbReference>
<dbReference type="InterPro" id="IPR020845">
    <property type="entry name" value="AMP-binding_CS"/>
</dbReference>
<comment type="similarity">
    <text evidence="2">Belongs to the ATP-dependent AMP-binding enzyme family.</text>
</comment>
<dbReference type="Gene3D" id="3.90.820.10">
    <property type="entry name" value="Structural Genomics, Unknown Function 30-nov-00 1gh9 Mol_id"/>
    <property type="match status" value="1"/>
</dbReference>
<evidence type="ECO:0000256" key="1">
    <source>
        <dbReference type="ARBA" id="ARBA00001957"/>
    </source>
</evidence>
<feature type="compositionally biased region" description="Low complexity" evidence="5">
    <location>
        <begin position="3613"/>
        <end position="3626"/>
    </location>
</feature>
<feature type="compositionally biased region" description="Low complexity" evidence="5">
    <location>
        <begin position="4096"/>
        <end position="4110"/>
    </location>
</feature>
<keyword evidence="4" id="KW-0597">Phosphoprotein</keyword>
<evidence type="ECO:0000256" key="3">
    <source>
        <dbReference type="ARBA" id="ARBA00022450"/>
    </source>
</evidence>
<dbReference type="PANTHER" id="PTHR45527">
    <property type="entry name" value="NONRIBOSOMAL PEPTIDE SYNTHETASE"/>
    <property type="match status" value="1"/>
</dbReference>
<evidence type="ECO:0000313" key="7">
    <source>
        <dbReference type="EMBL" id="AEA64403.1"/>
    </source>
</evidence>
<dbReference type="CDD" id="cd17646">
    <property type="entry name" value="A_NRPS_AB3403-like"/>
    <property type="match status" value="1"/>
</dbReference>
<feature type="compositionally biased region" description="Low complexity" evidence="5">
    <location>
        <begin position="3459"/>
        <end position="3476"/>
    </location>
</feature>
<dbReference type="FunFam" id="3.40.50.980:FF:000001">
    <property type="entry name" value="Non-ribosomal peptide synthetase"/>
    <property type="match status" value="2"/>
</dbReference>
<dbReference type="Gene3D" id="3.40.50.980">
    <property type="match status" value="2"/>
</dbReference>
<dbReference type="Pfam" id="PF03621">
    <property type="entry name" value="MbtH"/>
    <property type="match status" value="1"/>
</dbReference>
<dbReference type="Pfam" id="PF00550">
    <property type="entry name" value="PP-binding"/>
    <property type="match status" value="3"/>
</dbReference>
<sequence length="4527" mass="491153">MNILDKHLAHPLSAAQTDLWIAHKLDPANPSYNTASYVEFHEPLEAAVFERALRQAIAETESLTTRFVEIDGVPSQIIGTLENWQLPVLDMSGDGDPLASAEAWMRADFMRATDLTRDPLFAYALLRVAPDRVLWYQRYHHLVADGVAASMILRRILEVYAALLAEAPLPDGAFKPLRLLLEDEAAYRESPQYERDRRFWLARFADRPQPVTLSNREAPAAAHHFLRRSGKLGRDALERLKANGVDCSWAQLLIAATAIYLHRLSGSEDIVLGLPVPARLGVARQVPCMAANVLPLRLAIRHGDTLADVLRQTAREVLQVQLRQRYRSTELSRELGLPALGQRLYGPQVNITFFDGPRSPAPRFTSHTLSTGAPTDLTISASMSSVDYESVRIDFDGHPALYSEDELGEHQQRLFRLIEDAVARPAEPVHRLGLLDEAARARLLSEWNDTDAPFPHDTLHARFAQQVARTPEAIAVTAGAASLSYAELERRANRLAHRLRALGAGPDRVIGVFAERSLAMMVALLGTLKAGAAYLPLDPEHPAERLAYLLDDARVPIVLSQAHLLERLPATQAARVTLDEAGDVNEDGEPGERDTAALAAHPCEAPPELAAPHHAAYVIYTSGSTGRPKGVLVEHRGIVNRLAWMQKAYRLDARDRVLQKTPFGFDVSVWELFWPLLEGARLVMAEPGGHRDPAYLARTIDAERISVMHFVPSMLDAFLEHAPANCGASLRDVMCSGEALRADTQNRFLTRFGARLHNLYGPTEASVDVSFWPCRLDTETASVPIGAPIDNLRLYVLDRALQPQPAGVAGELYLAGVGLARGYLNRPALTAERFVANPFTPGERMYRTGDLARWRADGQIEYLGRLDHQVKLRGLRIELGEIEAAVLAGPGVTQAAVIAREDRPGEPRLVAYVVPQDGLREDAPFDAEPLREALARALPDYMVPAAFVPLAALPLSANGKLDRRALPAPADADFARDAYAVPVGETETRLAALWAEVLGLERAGRFDHFFSQGHSLLAVRLLARVQQAFGIEIPLVELFAAPVLAQFAAALDARRAASGGEAAAVPALVPVPRGGDLPLSFAQQRLWFLSQLDGVKDTYHVPLAIRLRGALDVDAWRRALDRVYARHEALRTVFAAPGGQPRARLLPAEPGLPLLEHDLRALPDAPRAAARLAAEEARAPFDLSRGPLVRARLIRVAEQEHLFLLTQHHIVSDGWSLQVLMREIAALYGAFTAGGEDPLPPLPIQYPDYAAWQREWLSGARLEAQAAYWRTALADAPALLALPTDRPRPPQQSFAGALLPLALGAERTRALRRLSQRHGTTLFVTLLAAWAAVLGRLAGEEDLMIGIPTANRGRVELEALAGFFVNTLALRIDLSGQPDVAALLARVRGATLAAQDHQALPFEQVVEIVQPPRRLDHTPLFQAMFAWQSQGAGELAIAGLDASTVHGDYDVVKFDIELHLSEHGDDVEGALNYASALFDEASIARQRGYLLRLLDAMIADDSQAVARIDLLSEDERHLQLETWNANEVPFPAELGTHQVFEAQAARTPEAIAPIPGSRVATLAIGALAEPGPDRDAELPPALALSSELPAYAMYTSGSTGTPKGVLIPHRAINRLAINSSFASYGPGDRMAFCSNPAFDANTLEVWPALLNGAAVVIVDQQALLSARAFREVLEAQQVNTIWLTVGLFNQIAATLAPIFPRFKTVMVGGDTLDPAKIAEVLRGTPPQRLVNGYGPTETTVFALVHPIESVDARAIPIGRPIPNTRIYLLDADRRPVPIGAPGEIFIGGPGVGLGYLNRPELSAERFLDDPFSAVPGARMYRSGDLGRYRADGNLEFLARTDQQVKIRGFRVELGEIEARLTEHEEVSSAAVIVREDTPGDKRLAAYLTLTPGARAHTLPGRLRAGLAEVLPDYMVPSAYVVLAALPLTPNGKLDRRALPAPAADDYARETYAAPQGEVETTLAALWESLLKVERVSRFDNFFALGGHSLLAVQMIERLRERGLGTDVGALFAAPTLAALAESLGRQRSVAVPPNAIPAGCEAISPEMLPLIALDQDEIDRIVAQVPGGAAKVQDIYALSPLQEGILFHHRLAEQGDPYLLIDHLCFAERALLDRYLAAVQQVIARHDILRTAFVWEGLTQAAQVVWREAPAEITELALDPRDGSVHAQLLERYDPRHYRIELGRAPLLRFVVARAEDGRWILQQQQHHLIGDHSTQELLYGEVRALLSGRAEALLAPRPYRNLVAQARLGVSEEEHTRFFRAMLGDVTQPTLPFGLAEVRRDGSRVGEHRAMLPAELDSRLRDQARRAGVSLASLCHLAWAMVLARTSGQSQAVFGTVLFGRMQAGEGADRAMGLFINTLPLRVPVDATPVASAVRDTHARLSGLLVHEHAPLALAQRCSGVDAGTPLFSALLNYRHNKLPDADAQASGIEWLGGDERSNYPFTLSVEDYGTALGLTAQVVAPFSPERLCGYVARALEQLAAALESAGATPVAELDVLPAEERTLLLDTWNATDLPAPGAHPVHREIEAQAAATPEAIALVADEESWTYAQLNARANRLAHRLIEAGVAPDARVAICAERSPAMVLAILAVLKAGGAYVPIDVNYPAERIAHILDDAAPVLVLADAAGREALRGRDGSRVLELDAPLPDTLCAEDPHVPDLGAASLIYVIYTSGSTGKPKGVMLEHGSFRNLMHWYLEDVGLDASDRVLLASSYSFDLTQKNILGPLMVGGSLHLTRAFFDPPALVARIRHWGITHLNLSPSAFHALADADLDGRAIASLRRVVLGGEPLSLSRLRTLPAPRPEIINSYGPTECADVIGWHRLAEDLDRYDGASAPLGKPLRNARLYLLDAARRPVPLGAVGELYLGGVGVARGYLNRPELSAERFLDNPFGPGRLYRSGDLARWRADGELEYLGRDDHQVKIRGFRIEPGEIEAQLAACEGVREAAVIAREDGGAGARLVAYVVAEPDEALAAALRARLAAVLPDYMVPAAFVRLDALPLTPNGKLDRRALPAPDALAFAHQDGEAPRDEREASLAALWSELLGVERIGRHDDFFALGGHSLLAVRLLARISQTFGVTLPLSTVFSATTLARLAEALEAQRGRAERPALPPLRALPRDGGPLPLSFAQQRMWFLMQFDGLRTAYHVPLALRLSGMLDTAALRGALQRVLQRHEALRSVFVEIDGQPAIQVLPADTALPFEEHDLRGQPADRREALRARLAAEAAHAPFDFARGPLLRASLVRDEEHAWLLVLTLHHIVSDGWSLAVLLRELGALYAACAAQREDPLPALGVQYADYAAWQRGWLGEARSAAEAAHWRDTLAGAPALLAPAHRPAAPAAPVLRGRHRAAAARRAARRGTRPARPQARRDALHDPAGGLVGGALAPVGPARRGDRHAHREPQPRRPGLADRPVRQHPGDARRPVRRPRHGHPAGARARHRAERAGPPGPALRAGGGDRQPAAPARPHAAVPGDVRLAGRGRRRARPAGAARRHRDARLPGRALRPGTHARRGRRRDRRRAALRHRVVRRGHGAASSRLPAGRARRDDGRPGAAGRRARDALGRRAPAAARDLERHGRGAPGARLRAPVVRAAGARHARGHRAARWRERRRAVLCRAQRAGQSPGAPADRARRRPRPAGGDLRGARRGHGGGAAGDPQGGRRLRAARPELPGRAPGLHAGGRAAGAAAGRRGRPRGPGRGRYGAWRGPCRCTASLSACLTAALARAGRRPARRSSRQRPGPRRARRRFAGLRDLHLGFDRQAQGRAQRASRRGEPARLDAARLRARRRRRGAAEDAIRLRRLGLGILLAADDGRHPGDGAARIAQGPARADRADRRARHQHPALRALDAEQLPRHGRGGALHLAQAHRLQRRGAARRQRAPLPTRAARRGPAQPLWPDRGGHRRHRLDLPGRFRRRGGADRQADRQPAHLPARRAWPAGAARRGRRASHRRGGRGPRLPEPPRAERRALRARPVRRRGRSTHVSHRRSGPSPARRRDRVPRPQRSPGQDPGLPHRAGRDRGAARRLRAQGPGGAGAPRRARQPAAGGLPRRPGAPRRRAARRAAAQPARLHGAGRLRGAETPAAEPERQARPRRAARAGRTGCRAPRLRGAGHAAGGRHRGTVGRAAATAAREPRRRFLRAGRPFAAGDPDAGAAATAVRRGAADRRAVRGAHAGRAGRARGRRRGRFGRRARQLRRGAADPRRHRGLDAGAAVLPAAELRPGLVLRRPAAAGAGHAADLRAAVAGLRQAGRAARLQRRGPGRAASGGDPAHPAGGRLPPAGLVLRRRPGARAGHPPATLGPPGSAAGDARQRAAGPRRNRASPRRGQHPRRGGERLRAGHARGRPHHAGRAHARPGRRAGLPGDRQAARGGGAPARHHGARDAPSRGDPGRLPARALHRRAAIVQCRAWRRTGLGRALARGLREQPHRGARDRRRPPRHAAGRPAGRDRRGPRPPTEPLRPGDAMESLFERDDARYQVLVNAAGQHSLWPESLDLPAGWQVALPAGPRREALDYVERHWAGLGADQTA</sequence>
<feature type="region of interest" description="Disordered" evidence="5">
    <location>
        <begin position="3722"/>
        <end position="3746"/>
    </location>
</feature>
<dbReference type="SUPFAM" id="SSF47336">
    <property type="entry name" value="ACP-like"/>
    <property type="match status" value="3"/>
</dbReference>
<feature type="domain" description="Carrier" evidence="6">
    <location>
        <begin position="1953"/>
        <end position="2027"/>
    </location>
</feature>
<dbReference type="FunFam" id="3.40.50.12780:FF:000012">
    <property type="entry name" value="Non-ribosomal peptide synthetase"/>
    <property type="match status" value="2"/>
</dbReference>
<evidence type="ECO:0000256" key="4">
    <source>
        <dbReference type="ARBA" id="ARBA00022553"/>
    </source>
</evidence>
<dbReference type="KEGG" id="bgd:bgla_2g19680"/>
<dbReference type="Gene3D" id="3.30.300.30">
    <property type="match status" value="3"/>
</dbReference>
<dbReference type="PANTHER" id="PTHR45527:SF1">
    <property type="entry name" value="FATTY ACID SYNTHASE"/>
    <property type="match status" value="1"/>
</dbReference>
<evidence type="ECO:0000313" key="8">
    <source>
        <dbReference type="Proteomes" id="UP000008316"/>
    </source>
</evidence>
<dbReference type="SUPFAM" id="SSF56801">
    <property type="entry name" value="Acetyl-CoA synthetase-like"/>
    <property type="match status" value="3"/>
</dbReference>
<dbReference type="Gene3D" id="3.30.559.10">
    <property type="entry name" value="Chloramphenicol acetyltransferase-like domain"/>
    <property type="match status" value="4"/>
</dbReference>
<dbReference type="GO" id="GO:0072330">
    <property type="term" value="P:monocarboxylic acid biosynthetic process"/>
    <property type="evidence" value="ECO:0007669"/>
    <property type="project" value="UniProtKB-ARBA"/>
</dbReference>
<dbReference type="GO" id="GO:0005737">
    <property type="term" value="C:cytoplasm"/>
    <property type="evidence" value="ECO:0007669"/>
    <property type="project" value="TreeGrafter"/>
</dbReference>
<dbReference type="InterPro" id="IPR010071">
    <property type="entry name" value="AA_adenyl_dom"/>
</dbReference>
<dbReference type="InterPro" id="IPR001242">
    <property type="entry name" value="Condensation_dom"/>
</dbReference>
<dbReference type="SUPFAM" id="SSF52777">
    <property type="entry name" value="CoA-dependent acyltransferases"/>
    <property type="match status" value="7"/>
</dbReference>
<dbReference type="PROSITE" id="PS50075">
    <property type="entry name" value="CARRIER"/>
    <property type="match status" value="3"/>
</dbReference>
<feature type="region of interest" description="Disordered" evidence="5">
    <location>
        <begin position="4158"/>
        <end position="4205"/>
    </location>
</feature>
<feature type="region of interest" description="Disordered" evidence="5">
    <location>
        <begin position="3337"/>
        <end position="3584"/>
    </location>
</feature>
<dbReference type="Pfam" id="PF13193">
    <property type="entry name" value="AMP-binding_C"/>
    <property type="match status" value="3"/>
</dbReference>
<feature type="region of interest" description="Disordered" evidence="5">
    <location>
        <begin position="3613"/>
        <end position="3703"/>
    </location>
</feature>
<dbReference type="InterPro" id="IPR006162">
    <property type="entry name" value="Ppantetheine_attach_site"/>
</dbReference>
<accession>F2LQ57</accession>
<dbReference type="HOGENOM" id="CLU_223623_0_0_4"/>
<dbReference type="eggNOG" id="COG1020">
    <property type="taxonomic scope" value="Bacteria"/>
</dbReference>
<reference evidence="7 8" key="1">
    <citation type="journal article" date="2011" name="J. Bacteriol.">
        <title>Complete genome sequence of Burkholderia gladioli BSR3.</title>
        <authorList>
            <person name="Seo Y.S."/>
            <person name="Lim J."/>
            <person name="Choi B.S."/>
            <person name="Kim H."/>
            <person name="Goo E."/>
            <person name="Lee B."/>
            <person name="Lim J.S."/>
            <person name="Choi I.Y."/>
            <person name="Moon J.S."/>
            <person name="Kim J."/>
            <person name="Hwang I."/>
        </authorList>
    </citation>
    <scope>NUCLEOTIDE SEQUENCE [LARGE SCALE GENOMIC DNA]</scope>
    <source>
        <strain evidence="7 8">BSR3</strain>
    </source>
</reference>
<dbReference type="Gene3D" id="3.40.50.12780">
    <property type="entry name" value="N-terminal domain of ligase-like"/>
    <property type="match status" value="2"/>
</dbReference>
<feature type="compositionally biased region" description="Basic residues" evidence="5">
    <location>
        <begin position="4314"/>
        <end position="4329"/>
    </location>
</feature>
<gene>
    <name evidence="7" type="ordered locus">bgla_2g19680</name>
</gene>
<dbReference type="PROSITE" id="PS00012">
    <property type="entry name" value="PHOSPHOPANTETHEINE"/>
    <property type="match status" value="2"/>
</dbReference>
<dbReference type="Pfam" id="PF00668">
    <property type="entry name" value="Condensation"/>
    <property type="match status" value="4"/>
</dbReference>
<feature type="domain" description="Carrier" evidence="6">
    <location>
        <begin position="3027"/>
        <end position="3102"/>
    </location>
</feature>
<keyword evidence="8" id="KW-1185">Reference proteome</keyword>
<dbReference type="SMART" id="SM00923">
    <property type="entry name" value="MbtH"/>
    <property type="match status" value="1"/>
</dbReference>
<dbReference type="InterPro" id="IPR000873">
    <property type="entry name" value="AMP-dep_synth/lig_dom"/>
</dbReference>
<dbReference type="InterPro" id="IPR038020">
    <property type="entry name" value="MbtH-like_sf"/>
</dbReference>
<dbReference type="CDD" id="cd05930">
    <property type="entry name" value="A_NRPS"/>
    <property type="match status" value="1"/>
</dbReference>
<evidence type="ECO:0000259" key="6">
    <source>
        <dbReference type="PROSITE" id="PS50075"/>
    </source>
</evidence>
<evidence type="ECO:0000256" key="2">
    <source>
        <dbReference type="ARBA" id="ARBA00006432"/>
    </source>
</evidence>
<dbReference type="NCBIfam" id="NF003417">
    <property type="entry name" value="PRK04813.1"/>
    <property type="match status" value="3"/>
</dbReference>
<dbReference type="Pfam" id="PF00501">
    <property type="entry name" value="AMP-binding"/>
    <property type="match status" value="3"/>
</dbReference>
<organism evidence="7 8">
    <name type="scientific">Burkholderia gladioli (strain BSR3)</name>
    <dbReference type="NCBI Taxonomy" id="999541"/>
    <lineage>
        <taxon>Bacteria</taxon>
        <taxon>Pseudomonadati</taxon>
        <taxon>Pseudomonadota</taxon>
        <taxon>Betaproteobacteria</taxon>
        <taxon>Burkholderiales</taxon>
        <taxon>Burkholderiaceae</taxon>
        <taxon>Burkholderia</taxon>
    </lineage>
</organism>
<dbReference type="GO" id="GO:0031177">
    <property type="term" value="F:phosphopantetheine binding"/>
    <property type="evidence" value="ECO:0007669"/>
    <property type="project" value="InterPro"/>
</dbReference>
<dbReference type="InterPro" id="IPR009081">
    <property type="entry name" value="PP-bd_ACP"/>
</dbReference>
<dbReference type="GO" id="GO:0044550">
    <property type="term" value="P:secondary metabolite biosynthetic process"/>
    <property type="evidence" value="ECO:0007669"/>
    <property type="project" value="UniProtKB-ARBA"/>
</dbReference>
<protein>
    <submittedName>
        <fullName evidence="7">Nonribosomal peptide synthetase</fullName>
    </submittedName>
</protein>
<dbReference type="NCBIfam" id="TIGR01733">
    <property type="entry name" value="AA-adenyl-dom"/>
    <property type="match status" value="2"/>
</dbReference>
<feature type="compositionally biased region" description="Basic residues" evidence="5">
    <location>
        <begin position="3477"/>
        <end position="3494"/>
    </location>
</feature>
<feature type="compositionally biased region" description="Low complexity" evidence="5">
    <location>
        <begin position="4040"/>
        <end position="4049"/>
    </location>
</feature>
<feature type="compositionally biased region" description="Low complexity" evidence="5">
    <location>
        <begin position="3531"/>
        <end position="3540"/>
    </location>
</feature>
<dbReference type="GO" id="GO:0043041">
    <property type="term" value="P:amino acid activation for nonribosomal peptide biosynthetic process"/>
    <property type="evidence" value="ECO:0007669"/>
    <property type="project" value="TreeGrafter"/>
</dbReference>
<dbReference type="FunFam" id="3.40.50.980:FF:000002">
    <property type="entry name" value="Enterobactin synthetase component F"/>
    <property type="match status" value="1"/>
</dbReference>
<dbReference type="InterPro" id="IPR042099">
    <property type="entry name" value="ANL_N_sf"/>
</dbReference>
<feature type="compositionally biased region" description="Basic residues" evidence="5">
    <location>
        <begin position="4429"/>
        <end position="4440"/>
    </location>
</feature>
<feature type="compositionally biased region" description="Basic and acidic residues" evidence="5">
    <location>
        <begin position="4379"/>
        <end position="4388"/>
    </location>
</feature>
<dbReference type="InterPro" id="IPR025110">
    <property type="entry name" value="AMP-bd_C"/>
</dbReference>
<dbReference type="FunFam" id="2.30.38.10:FF:000001">
    <property type="entry name" value="Non-ribosomal peptide synthetase PvdI"/>
    <property type="match status" value="3"/>
</dbReference>
<dbReference type="STRING" id="999541.bgla_2g19680"/>
<feature type="compositionally biased region" description="Basic residues" evidence="5">
    <location>
        <begin position="3724"/>
        <end position="3746"/>
    </location>
</feature>
<evidence type="ECO:0000256" key="5">
    <source>
        <dbReference type="SAM" id="MobiDB-lite"/>
    </source>
</evidence>
<dbReference type="FunFam" id="1.10.1200.10:FF:000016">
    <property type="entry name" value="Non-ribosomal peptide synthase"/>
    <property type="match status" value="1"/>
</dbReference>
<dbReference type="InterPro" id="IPR020806">
    <property type="entry name" value="PKS_PP-bd"/>
</dbReference>
<dbReference type="SMART" id="SM00823">
    <property type="entry name" value="PKS_PP"/>
    <property type="match status" value="3"/>
</dbReference>
<dbReference type="GO" id="GO:0003824">
    <property type="term" value="F:catalytic activity"/>
    <property type="evidence" value="ECO:0007669"/>
    <property type="project" value="InterPro"/>
</dbReference>
<keyword evidence="3" id="KW-0596">Phosphopantetheine</keyword>
<feature type="compositionally biased region" description="Basic residues" evidence="5">
    <location>
        <begin position="3940"/>
        <end position="3952"/>
    </location>
</feature>
<feature type="compositionally biased region" description="Basic residues" evidence="5">
    <location>
        <begin position="3506"/>
        <end position="3530"/>
    </location>
</feature>
<dbReference type="FunFam" id="3.30.559.10:FF:000012">
    <property type="entry name" value="Non-ribosomal peptide synthetase"/>
    <property type="match status" value="2"/>
</dbReference>
<name>F2LQ57_BURGS</name>
<dbReference type="InterPro" id="IPR036736">
    <property type="entry name" value="ACP-like_sf"/>
</dbReference>
<dbReference type="PROSITE" id="PS00455">
    <property type="entry name" value="AMP_BINDING"/>
    <property type="match status" value="2"/>
</dbReference>
<dbReference type="InterPro" id="IPR045851">
    <property type="entry name" value="AMP-bd_C_sf"/>
</dbReference>
<dbReference type="FunFam" id="1.10.1200.10:FF:000005">
    <property type="entry name" value="Nonribosomal peptide synthetase 1"/>
    <property type="match status" value="1"/>
</dbReference>
<dbReference type="FunFam" id="3.30.300.30:FF:000010">
    <property type="entry name" value="Enterobactin synthetase component F"/>
    <property type="match status" value="3"/>
</dbReference>
<feature type="compositionally biased region" description="Basic residues" evidence="5">
    <location>
        <begin position="3967"/>
        <end position="3996"/>
    </location>
</feature>
<dbReference type="CDD" id="cd19544">
    <property type="entry name" value="E-C_NRPS"/>
    <property type="match status" value="1"/>
</dbReference>
<feature type="region of interest" description="Disordered" evidence="5">
    <location>
        <begin position="4249"/>
        <end position="4391"/>
    </location>
</feature>
<dbReference type="Gene3D" id="3.30.559.30">
    <property type="entry name" value="Nonribosomal peptide synthetase, condensation domain"/>
    <property type="match status" value="3"/>
</dbReference>
<proteinExistence type="inferred from homology"/>
<feature type="region of interest" description="Disordered" evidence="5">
    <location>
        <begin position="4417"/>
        <end position="4462"/>
    </location>
</feature>
<feature type="compositionally biased region" description="Basic residues" evidence="5">
    <location>
        <begin position="3866"/>
        <end position="3877"/>
    </location>
</feature>
<dbReference type="Gene3D" id="1.10.1200.10">
    <property type="entry name" value="ACP-like"/>
    <property type="match status" value="3"/>
</dbReference>
<feature type="compositionally biased region" description="Basic residues" evidence="5">
    <location>
        <begin position="3422"/>
        <end position="3440"/>
    </location>
</feature>
<feature type="compositionally biased region" description="Basic residues" evidence="5">
    <location>
        <begin position="3343"/>
        <end position="3360"/>
    </location>
</feature>
<dbReference type="Gene3D" id="2.30.38.10">
    <property type="entry name" value="Luciferase, Domain 3"/>
    <property type="match status" value="1"/>
</dbReference>
<dbReference type="InterPro" id="IPR005153">
    <property type="entry name" value="MbtH-like_dom"/>
</dbReference>
<feature type="compositionally biased region" description="Basic residues" evidence="5">
    <location>
        <begin position="4174"/>
        <end position="4194"/>
    </location>
</feature>
<dbReference type="Proteomes" id="UP000008316">
    <property type="component" value="Chromosome 2"/>
</dbReference>
<dbReference type="SUPFAM" id="SSF160582">
    <property type="entry name" value="MbtH-like"/>
    <property type="match status" value="1"/>
</dbReference>
<feature type="region of interest" description="Disordered" evidence="5">
    <location>
        <begin position="3811"/>
        <end position="3851"/>
    </location>
</feature>
<comment type="cofactor">
    <cofactor evidence="1">
        <name>pantetheine 4'-phosphate</name>
        <dbReference type="ChEBI" id="CHEBI:47942"/>
    </cofactor>
</comment>
<dbReference type="EMBL" id="CP002600">
    <property type="protein sequence ID" value="AEA64403.1"/>
    <property type="molecule type" value="Genomic_DNA"/>
</dbReference>